<protein>
    <submittedName>
        <fullName evidence="3">Helix-turn-helix domain-containing protein</fullName>
    </submittedName>
</protein>
<dbReference type="InterPro" id="IPR041657">
    <property type="entry name" value="HTH_17"/>
</dbReference>
<keyword evidence="4" id="KW-1185">Reference proteome</keyword>
<evidence type="ECO:0000256" key="1">
    <source>
        <dbReference type="SAM" id="MobiDB-lite"/>
    </source>
</evidence>
<gene>
    <name evidence="3" type="ORF">JZM60_15095</name>
</gene>
<accession>A0ABX7Q2U6</accession>
<name>A0ABX7Q2U6_9BACT</name>
<dbReference type="Pfam" id="PF12728">
    <property type="entry name" value="HTH_17"/>
    <property type="match status" value="1"/>
</dbReference>
<feature type="domain" description="Helix-turn-helix" evidence="2">
    <location>
        <begin position="12"/>
        <end position="52"/>
    </location>
</feature>
<organism evidence="3 4">
    <name type="scientific">Geobacter benzoatilyticus</name>
    <dbReference type="NCBI Taxonomy" id="2815309"/>
    <lineage>
        <taxon>Bacteria</taxon>
        <taxon>Pseudomonadati</taxon>
        <taxon>Thermodesulfobacteriota</taxon>
        <taxon>Desulfuromonadia</taxon>
        <taxon>Geobacterales</taxon>
        <taxon>Geobacteraceae</taxon>
        <taxon>Geobacter</taxon>
    </lineage>
</organism>
<sequence>MDYFNPGEFETLTIQEFCQRLHICQSEVYRLRNEGKLVPGRHFIKIGRVVRYFWCKEVLQDIHRTANDDKTGEAPPSQAPTRQNSRSRRLGRTENRVNWDIE</sequence>
<dbReference type="EMBL" id="CP071382">
    <property type="protein sequence ID" value="QSV45425.1"/>
    <property type="molecule type" value="Genomic_DNA"/>
</dbReference>
<reference evidence="3 4" key="1">
    <citation type="submission" date="2021-03" db="EMBL/GenBank/DDBJ databases">
        <title>Geobacter metallireducens gen. nov. sp. nov., a microorganism capable of coupling the complete oxidation of organic compounds to the reduction of iron and other metals.</title>
        <authorList>
            <person name="Li Y."/>
        </authorList>
    </citation>
    <scope>NUCLEOTIDE SEQUENCE [LARGE SCALE GENOMIC DNA]</scope>
    <source>
        <strain evidence="3 4">Jerry-YX</strain>
    </source>
</reference>
<proteinExistence type="predicted"/>
<dbReference type="Proteomes" id="UP000663651">
    <property type="component" value="Chromosome"/>
</dbReference>
<feature type="region of interest" description="Disordered" evidence="1">
    <location>
        <begin position="65"/>
        <end position="102"/>
    </location>
</feature>
<feature type="compositionally biased region" description="Basic and acidic residues" evidence="1">
    <location>
        <begin position="91"/>
        <end position="102"/>
    </location>
</feature>
<evidence type="ECO:0000313" key="3">
    <source>
        <dbReference type="EMBL" id="QSV45425.1"/>
    </source>
</evidence>
<dbReference type="RefSeq" id="WP_207163222.1">
    <property type="nucleotide sequence ID" value="NZ_CP071382.1"/>
</dbReference>
<evidence type="ECO:0000259" key="2">
    <source>
        <dbReference type="Pfam" id="PF12728"/>
    </source>
</evidence>
<evidence type="ECO:0000313" key="4">
    <source>
        <dbReference type="Proteomes" id="UP000663651"/>
    </source>
</evidence>